<name>A0A482VJS0_ASBVE</name>
<evidence type="ECO:0000256" key="1">
    <source>
        <dbReference type="SAM" id="Phobius"/>
    </source>
</evidence>
<feature type="transmembrane region" description="Helical" evidence="1">
    <location>
        <begin position="12"/>
        <end position="29"/>
    </location>
</feature>
<organism evidence="2 3">
    <name type="scientific">Asbolus verrucosus</name>
    <name type="common">Desert ironclad beetle</name>
    <dbReference type="NCBI Taxonomy" id="1661398"/>
    <lineage>
        <taxon>Eukaryota</taxon>
        <taxon>Metazoa</taxon>
        <taxon>Ecdysozoa</taxon>
        <taxon>Arthropoda</taxon>
        <taxon>Hexapoda</taxon>
        <taxon>Insecta</taxon>
        <taxon>Pterygota</taxon>
        <taxon>Neoptera</taxon>
        <taxon>Endopterygota</taxon>
        <taxon>Coleoptera</taxon>
        <taxon>Polyphaga</taxon>
        <taxon>Cucujiformia</taxon>
        <taxon>Tenebrionidae</taxon>
        <taxon>Pimeliinae</taxon>
        <taxon>Asbolus</taxon>
    </lineage>
</organism>
<dbReference type="AlphaFoldDB" id="A0A482VJS0"/>
<dbReference type="InterPro" id="IPR017850">
    <property type="entry name" value="Alkaline_phosphatase_core_sf"/>
</dbReference>
<dbReference type="SUPFAM" id="SSF53649">
    <property type="entry name" value="Alkaline phosphatase-like"/>
    <property type="match status" value="1"/>
</dbReference>
<dbReference type="Proteomes" id="UP000292052">
    <property type="component" value="Unassembled WGS sequence"/>
</dbReference>
<feature type="non-terminal residue" evidence="2">
    <location>
        <position position="630"/>
    </location>
</feature>
<evidence type="ECO:0008006" key="4">
    <source>
        <dbReference type="Google" id="ProtNLM"/>
    </source>
</evidence>
<evidence type="ECO:0000313" key="3">
    <source>
        <dbReference type="Proteomes" id="UP000292052"/>
    </source>
</evidence>
<dbReference type="Gene3D" id="3.40.720.10">
    <property type="entry name" value="Alkaline Phosphatase, subunit A"/>
    <property type="match status" value="1"/>
</dbReference>
<reference evidence="2 3" key="1">
    <citation type="submission" date="2017-03" db="EMBL/GenBank/DDBJ databases">
        <title>Genome of the blue death feigning beetle - Asbolus verrucosus.</title>
        <authorList>
            <person name="Rider S.D."/>
        </authorList>
    </citation>
    <scope>NUCLEOTIDE SEQUENCE [LARGE SCALE GENOMIC DNA]</scope>
    <source>
        <strain evidence="2">Butters</strain>
        <tissue evidence="2">Head and leg muscle</tissue>
    </source>
</reference>
<dbReference type="CDD" id="cd16021">
    <property type="entry name" value="ALP_like"/>
    <property type="match status" value="1"/>
</dbReference>
<protein>
    <recommendedName>
        <fullName evidence="4">DUF229 domain containing protein</fullName>
    </recommendedName>
</protein>
<feature type="non-terminal residue" evidence="2">
    <location>
        <position position="1"/>
    </location>
</feature>
<keyword evidence="1" id="KW-0812">Transmembrane</keyword>
<dbReference type="GO" id="GO:0005615">
    <property type="term" value="C:extracellular space"/>
    <property type="evidence" value="ECO:0007669"/>
    <property type="project" value="TreeGrafter"/>
</dbReference>
<keyword evidence="1" id="KW-1133">Transmembrane helix</keyword>
<sequence>NWPNKRIGNIRKWLGMCMILTTVAVFFYYTQSNIHELEEEIVLNHSKTSVESDSKKYLIRTSKCRIPDDDPFNEDVKKYFHRETYVPCSKKKLLTYIEKKDSVVTLHINESLLTTYSVFKISCCYSIVHRIVHATKSDDEINFSECAPFERSVNITDSIVMVKCKTALDMEIYSNVHAIISPEHVSKQKRECEWTKKPFGVLFVGIDSISKMNLVRTMPRTHQFLENHDFMNLKGYTKIADNTFPNLVAILTGKTWKQVYEHCDPGKNKLNNCDIIWDKFSDLGYVTAYAEDETAIGTFNYDRKGFSSPPTDFYLRPYLIAAEKLPSRKRFGMHTCAGPESSGERIMNLAKDFAVTFEQHPKFGLFWMNTFSHDNLNLPSSMDEKVELFLKDIYHHLQNTILVFFSDHGFRFGTIRYTHTGWLEERLPFIYIYLPESFKERHVEEYNNFLLNTKRLTNPFDIYMTLQDILFFANESYSIQPSLACPKCQSLFKEVDEARSCKDGAIEQHWCMCTGHSYVNPNRKIVKETAQFVVSEINTFIKSSKEGMSESYLNEKNQSVNFFLLMIETRPPAMFEATVEVAQSRRPPEFRLLGDISRTNRYADNSKCIEDSLKKYCYCDGLLTSIKSAI</sequence>
<proteinExistence type="predicted"/>
<dbReference type="PANTHER" id="PTHR10974:SF9">
    <property type="entry name" value="DUF229 DOMAIN CONTAINING PROTEIN-RELATED"/>
    <property type="match status" value="1"/>
</dbReference>
<dbReference type="Pfam" id="PF02995">
    <property type="entry name" value="DUF229"/>
    <property type="match status" value="1"/>
</dbReference>
<comment type="caution">
    <text evidence="2">The sequence shown here is derived from an EMBL/GenBank/DDBJ whole genome shotgun (WGS) entry which is preliminary data.</text>
</comment>
<keyword evidence="1" id="KW-0472">Membrane</keyword>
<dbReference type="PANTHER" id="PTHR10974">
    <property type="entry name" value="FI08016P-RELATED"/>
    <property type="match status" value="1"/>
</dbReference>
<accession>A0A482VJS0</accession>
<dbReference type="FunFam" id="3.40.720.10:FF:000017">
    <property type="entry name" value="Predicted protein"/>
    <property type="match status" value="1"/>
</dbReference>
<evidence type="ECO:0000313" key="2">
    <source>
        <dbReference type="EMBL" id="RZC33112.1"/>
    </source>
</evidence>
<keyword evidence="3" id="KW-1185">Reference proteome</keyword>
<dbReference type="STRING" id="1661398.A0A482VJS0"/>
<dbReference type="OrthoDB" id="413313at2759"/>
<dbReference type="EMBL" id="QDEB01091807">
    <property type="protein sequence ID" value="RZC33112.1"/>
    <property type="molecule type" value="Genomic_DNA"/>
</dbReference>
<gene>
    <name evidence="2" type="ORF">BDFB_011070</name>
</gene>
<dbReference type="InterPro" id="IPR004245">
    <property type="entry name" value="DUF229"/>
</dbReference>